<feature type="chain" id="PRO_5036735906" description="Porin" evidence="1">
    <location>
        <begin position="21"/>
        <end position="345"/>
    </location>
</feature>
<proteinExistence type="predicted"/>
<dbReference type="RefSeq" id="WP_188414210.1">
    <property type="nucleotide sequence ID" value="NZ_BMDO01000001.1"/>
</dbReference>
<comment type="caution">
    <text evidence="2">The sequence shown here is derived from an EMBL/GenBank/DDBJ whole genome shotgun (WGS) entry which is preliminary data.</text>
</comment>
<gene>
    <name evidence="2" type="ORF">GCM10011425_09250</name>
</gene>
<organism evidence="2 3">
    <name type="scientific">Mucilaginibacter galii</name>
    <dbReference type="NCBI Taxonomy" id="2005073"/>
    <lineage>
        <taxon>Bacteria</taxon>
        <taxon>Pseudomonadati</taxon>
        <taxon>Bacteroidota</taxon>
        <taxon>Sphingobacteriia</taxon>
        <taxon>Sphingobacteriales</taxon>
        <taxon>Sphingobacteriaceae</taxon>
        <taxon>Mucilaginibacter</taxon>
    </lineage>
</organism>
<accession>A0A917N0F6</accession>
<evidence type="ECO:0008006" key="4">
    <source>
        <dbReference type="Google" id="ProtNLM"/>
    </source>
</evidence>
<sequence length="345" mass="39682">MIKNFYLLIIALLFSFAARAQQSVDVNFNGFSFLDNREYKAFTERSRTYSGTRLALDFGLNLDSLNHFVVGINGIHEWGAKPYFLRVDPVAYYKFESSKWLFNAGMFPRAGLLSDYPRAILNDTLMYYRPNVEGLLTRFQGAHGNVTIWLDWVSRQTNTDREQFLFGSSGKYKPNEFGPLYGKYYFMLLHDAGPAVSIPGDHIRDNGAAQVRLGYDFGKRTTFDSLSVEAGGMLSLERTRTNDGGGFKKPLGVVASIYGSKGRFAVYDEFYKGEGHRVTYGDSFYEKKTYNRIDLMYTPFLFKHIKGQFIFSFHQSPGQWNDNQQAFRLVYDLGRKKLFKFKDDN</sequence>
<evidence type="ECO:0000313" key="3">
    <source>
        <dbReference type="Proteomes" id="UP000662074"/>
    </source>
</evidence>
<name>A0A917N0F6_9SPHI</name>
<dbReference type="EMBL" id="BMDO01000001">
    <property type="protein sequence ID" value="GGI49713.1"/>
    <property type="molecule type" value="Genomic_DNA"/>
</dbReference>
<protein>
    <recommendedName>
        <fullName evidence="4">Porin</fullName>
    </recommendedName>
</protein>
<keyword evidence="1" id="KW-0732">Signal</keyword>
<feature type="signal peptide" evidence="1">
    <location>
        <begin position="1"/>
        <end position="20"/>
    </location>
</feature>
<reference evidence="2" key="1">
    <citation type="journal article" date="2014" name="Int. J. Syst. Evol. Microbiol.">
        <title>Complete genome sequence of Corynebacterium casei LMG S-19264T (=DSM 44701T), isolated from a smear-ripened cheese.</title>
        <authorList>
            <consortium name="US DOE Joint Genome Institute (JGI-PGF)"/>
            <person name="Walter F."/>
            <person name="Albersmeier A."/>
            <person name="Kalinowski J."/>
            <person name="Ruckert C."/>
        </authorList>
    </citation>
    <scope>NUCLEOTIDE SEQUENCE</scope>
    <source>
        <strain evidence="2">CCM 8711</strain>
    </source>
</reference>
<dbReference type="AlphaFoldDB" id="A0A917N0F6"/>
<reference evidence="2" key="2">
    <citation type="submission" date="2020-09" db="EMBL/GenBank/DDBJ databases">
        <authorList>
            <person name="Sun Q."/>
            <person name="Sedlacek I."/>
        </authorList>
    </citation>
    <scope>NUCLEOTIDE SEQUENCE</scope>
    <source>
        <strain evidence="2">CCM 8711</strain>
    </source>
</reference>
<evidence type="ECO:0000313" key="2">
    <source>
        <dbReference type="EMBL" id="GGI49713.1"/>
    </source>
</evidence>
<dbReference type="Proteomes" id="UP000662074">
    <property type="component" value="Unassembled WGS sequence"/>
</dbReference>
<keyword evidence="3" id="KW-1185">Reference proteome</keyword>
<evidence type="ECO:0000256" key="1">
    <source>
        <dbReference type="SAM" id="SignalP"/>
    </source>
</evidence>